<comment type="caution">
    <text evidence="1">The sequence shown here is derived from an EMBL/GenBank/DDBJ whole genome shotgun (WGS) entry which is preliminary data.</text>
</comment>
<sequence>MVDIETAIIAVELAGAGSDFADLINEVASVREPNAYLLSEHEMTFFCQNLDEGGRTLLRQLASALAEAA</sequence>
<proteinExistence type="predicted"/>
<keyword evidence="2" id="KW-1185">Reference proteome</keyword>
<organism evidence="1 2">
    <name type="scientific">Bosea vaviloviae</name>
    <dbReference type="NCBI Taxonomy" id="1526658"/>
    <lineage>
        <taxon>Bacteria</taxon>
        <taxon>Pseudomonadati</taxon>
        <taxon>Pseudomonadota</taxon>
        <taxon>Alphaproteobacteria</taxon>
        <taxon>Hyphomicrobiales</taxon>
        <taxon>Boseaceae</taxon>
        <taxon>Bosea</taxon>
    </lineage>
</organism>
<evidence type="ECO:0000313" key="1">
    <source>
        <dbReference type="EMBL" id="KPH80544.1"/>
    </source>
</evidence>
<dbReference type="PATRIC" id="fig|1526658.3.peg.3888"/>
<dbReference type="Proteomes" id="UP000037822">
    <property type="component" value="Unassembled WGS sequence"/>
</dbReference>
<reference evidence="1 2" key="1">
    <citation type="submission" date="2015-07" db="EMBL/GenBank/DDBJ databases">
        <title>Whole genome sequencing of Bosea vaviloviae isolated from cave pool.</title>
        <authorList>
            <person name="Tan N.E.H."/>
            <person name="Lee Y.P."/>
            <person name="Gan H.M."/>
            <person name="Barton H."/>
            <person name="Savka M.A."/>
        </authorList>
    </citation>
    <scope>NUCLEOTIDE SEQUENCE [LARGE SCALE GENOMIC DNA]</scope>
    <source>
        <strain evidence="1 2">SD260</strain>
    </source>
</reference>
<dbReference type="EMBL" id="LGSZ01000040">
    <property type="protein sequence ID" value="KPH80544.1"/>
    <property type="molecule type" value="Genomic_DNA"/>
</dbReference>
<gene>
    <name evidence="1" type="ORF">AE618_12270</name>
</gene>
<protein>
    <submittedName>
        <fullName evidence="1">Uncharacterized protein</fullName>
    </submittedName>
</protein>
<dbReference type="AlphaFoldDB" id="A0A0N1FE87"/>
<accession>A0A0N1FE87</accession>
<evidence type="ECO:0000313" key="2">
    <source>
        <dbReference type="Proteomes" id="UP000037822"/>
    </source>
</evidence>
<name>A0A0N1FE87_9HYPH</name>